<evidence type="ECO:0000313" key="4">
    <source>
        <dbReference type="Proteomes" id="UP000007305"/>
    </source>
</evidence>
<feature type="region of interest" description="Disordered" evidence="1">
    <location>
        <begin position="153"/>
        <end position="181"/>
    </location>
</feature>
<sequence>MPHHRCRLLATTATATALAREERADWDDPREPREGRRLGVVERVAEDEVALFHRADAGAEVPEQRLLPVVVAYAVPRELVDAEKARQHGGRSRPDGGGPDAGPPRHVERPRPDVVVRHDAGDGPALRAAVAVAAAPDEVLHPRRHVLRREQGQPDDVVPVLPGPHAVRHRHQPDPPPAQQRRRLRLRHGGGHDAAVVELGVGEGDGEAPVDQRVGELQEGYHVALRRVGDDERMWGRRRHGD</sequence>
<accession>C0P679</accession>
<evidence type="ECO:0000256" key="1">
    <source>
        <dbReference type="SAM" id="MobiDB-lite"/>
    </source>
</evidence>
<feature type="region of interest" description="Disordered" evidence="1">
    <location>
        <begin position="19"/>
        <end position="38"/>
    </location>
</feature>
<dbReference type="EMBL" id="BT063798">
    <property type="protein sequence ID" value="ACN28495.1"/>
    <property type="molecule type" value="mRNA"/>
</dbReference>
<reference evidence="3" key="4">
    <citation type="submission" date="2021-05" db="UniProtKB">
        <authorList>
            <consortium name="EnsemblPlants"/>
        </authorList>
    </citation>
    <scope>IDENTIFICATION</scope>
    <source>
        <strain evidence="3">cv. B73</strain>
    </source>
</reference>
<evidence type="ECO:0000313" key="3">
    <source>
        <dbReference type="EnsemblPlants" id="Zm00001eb172510_P001"/>
    </source>
</evidence>
<proteinExistence type="evidence at transcript level"/>
<evidence type="ECO:0000313" key="2">
    <source>
        <dbReference type="EMBL" id="ACN28495.1"/>
    </source>
</evidence>
<dbReference type="Gramene" id="Zm00001eb172510_T001">
    <property type="protein sequence ID" value="Zm00001eb172510_P001"/>
    <property type="gene ID" value="Zm00001eb172510"/>
</dbReference>
<reference evidence="3" key="3">
    <citation type="submission" date="2019-07" db="EMBL/GenBank/DDBJ databases">
        <authorList>
            <person name="Seetharam A."/>
            <person name="Woodhouse M."/>
            <person name="Cannon E."/>
        </authorList>
    </citation>
    <scope>NUCLEOTIDE SEQUENCE [LARGE SCALE GENOMIC DNA]</scope>
    <source>
        <strain evidence="3">cv. B73</strain>
    </source>
</reference>
<reference evidence="4" key="2">
    <citation type="journal article" date="2009" name="Science">
        <title>The B73 maize genome: complexity, diversity, and dynamics.</title>
        <authorList>
            <person name="Schnable P.S."/>
            <person name="Ware D."/>
            <person name="Fulton R.S."/>
            <person name="Stein J.C."/>
            <person name="Wei F."/>
            <person name="Pasternak S."/>
            <person name="Liang C."/>
            <person name="Zhang J."/>
            <person name="Fulton L."/>
            <person name="Graves T.A."/>
            <person name="Minx P."/>
            <person name="Reily A.D."/>
            <person name="Courtney L."/>
            <person name="Kruchowski S.S."/>
            <person name="Tomlinson C."/>
            <person name="Strong C."/>
            <person name="Delehaunty K."/>
            <person name="Fronick C."/>
            <person name="Courtney B."/>
            <person name="Rock S.M."/>
            <person name="Belter E."/>
            <person name="Du F."/>
            <person name="Kim K."/>
            <person name="Abbott R.M."/>
            <person name="Cotton M."/>
            <person name="Levy A."/>
            <person name="Marchetto P."/>
            <person name="Ochoa K."/>
            <person name="Jackson S.M."/>
            <person name="Gillam B."/>
            <person name="Chen W."/>
            <person name="Yan L."/>
            <person name="Higginbotham J."/>
            <person name="Cardenas M."/>
            <person name="Waligorski J."/>
            <person name="Applebaum E."/>
            <person name="Phelps L."/>
            <person name="Falcone J."/>
            <person name="Kanchi K."/>
            <person name="Thane T."/>
            <person name="Scimone A."/>
            <person name="Thane N."/>
            <person name="Henke J."/>
            <person name="Wang T."/>
            <person name="Ruppert J."/>
            <person name="Shah N."/>
            <person name="Rotter K."/>
            <person name="Hodges J."/>
            <person name="Ingenthron E."/>
            <person name="Cordes M."/>
            <person name="Kohlberg S."/>
            <person name="Sgro J."/>
            <person name="Delgado B."/>
            <person name="Mead K."/>
            <person name="Chinwalla A."/>
            <person name="Leonard S."/>
            <person name="Crouse K."/>
            <person name="Collura K."/>
            <person name="Kudrna D."/>
            <person name="Currie J."/>
            <person name="He R."/>
            <person name="Angelova A."/>
            <person name="Rajasekar S."/>
            <person name="Mueller T."/>
            <person name="Lomeli R."/>
            <person name="Scara G."/>
            <person name="Ko A."/>
            <person name="Delaney K."/>
            <person name="Wissotski M."/>
            <person name="Lopez G."/>
            <person name="Campos D."/>
            <person name="Braidotti M."/>
            <person name="Ashley E."/>
            <person name="Golser W."/>
            <person name="Kim H."/>
            <person name="Lee S."/>
            <person name="Lin J."/>
            <person name="Dujmic Z."/>
            <person name="Kim W."/>
            <person name="Talag J."/>
            <person name="Zuccolo A."/>
            <person name="Fan C."/>
            <person name="Sebastian A."/>
            <person name="Kramer M."/>
            <person name="Spiegel L."/>
            <person name="Nascimento L."/>
            <person name="Zutavern T."/>
            <person name="Miller B."/>
            <person name="Ambroise C."/>
            <person name="Muller S."/>
            <person name="Spooner W."/>
            <person name="Narechania A."/>
            <person name="Ren L."/>
            <person name="Wei S."/>
            <person name="Kumari S."/>
            <person name="Faga B."/>
            <person name="Levy M.J."/>
            <person name="McMahan L."/>
            <person name="Van Buren P."/>
            <person name="Vaughn M.W."/>
            <person name="Ying K."/>
            <person name="Yeh C.-T."/>
            <person name="Emrich S.J."/>
            <person name="Jia Y."/>
            <person name="Kalyanaraman A."/>
            <person name="Hsia A.-P."/>
            <person name="Barbazuk W.B."/>
            <person name="Baucom R.S."/>
            <person name="Brutnell T.P."/>
            <person name="Carpita N.C."/>
            <person name="Chaparro C."/>
            <person name="Chia J.-M."/>
            <person name="Deragon J.-M."/>
            <person name="Estill J.C."/>
            <person name="Fu Y."/>
            <person name="Jeddeloh J.A."/>
            <person name="Han Y."/>
            <person name="Lee H."/>
            <person name="Li P."/>
            <person name="Lisch D.R."/>
            <person name="Liu S."/>
            <person name="Liu Z."/>
            <person name="Nagel D.H."/>
            <person name="McCann M.C."/>
            <person name="SanMiguel P."/>
            <person name="Myers A.M."/>
            <person name="Nettleton D."/>
            <person name="Nguyen J."/>
            <person name="Penning B.W."/>
            <person name="Ponnala L."/>
            <person name="Schneider K.L."/>
            <person name="Schwartz D.C."/>
            <person name="Sharma A."/>
            <person name="Soderlund C."/>
            <person name="Springer N.M."/>
            <person name="Sun Q."/>
            <person name="Wang H."/>
            <person name="Waterman M."/>
            <person name="Westerman R."/>
            <person name="Wolfgruber T.K."/>
            <person name="Yang L."/>
            <person name="Yu Y."/>
            <person name="Zhang L."/>
            <person name="Zhou S."/>
            <person name="Zhu Q."/>
            <person name="Bennetzen J.L."/>
            <person name="Dawe R.K."/>
            <person name="Jiang J."/>
            <person name="Jiang N."/>
            <person name="Presting G.G."/>
            <person name="Wessler S.R."/>
            <person name="Aluru S."/>
            <person name="Martienssen R.A."/>
            <person name="Clifton S.W."/>
            <person name="McCombie W.R."/>
            <person name="Wing R.A."/>
            <person name="Wilson R.K."/>
        </authorList>
    </citation>
    <scope>NUCLEOTIDE SEQUENCE [LARGE SCALE GENOMIC DNA]</scope>
    <source>
        <strain evidence="4">cv. B73</strain>
    </source>
</reference>
<name>C0P679_MAIZE</name>
<dbReference type="Proteomes" id="UP000007305">
    <property type="component" value="Chromosome 4"/>
</dbReference>
<keyword evidence="4" id="KW-1185">Reference proteome</keyword>
<protein>
    <submittedName>
        <fullName evidence="2 3">Uncharacterized protein</fullName>
    </submittedName>
</protein>
<reference evidence="2" key="1">
    <citation type="journal article" date="2009" name="PLoS Genet.">
        <title>Sequencing, mapping, and analysis of 27,455 maize full-length cDNAs.</title>
        <authorList>
            <person name="Soderlund C."/>
            <person name="Descour A."/>
            <person name="Kudrna D."/>
            <person name="Bomhoff M."/>
            <person name="Boyd L."/>
            <person name="Currie J."/>
            <person name="Angelova A."/>
            <person name="Collura K."/>
            <person name="Wissotski M."/>
            <person name="Ashley E."/>
            <person name="Morrow D."/>
            <person name="Fernandes J."/>
            <person name="Walbot V."/>
            <person name="Yu Y."/>
        </authorList>
    </citation>
    <scope>NUCLEOTIDE SEQUENCE</scope>
    <source>
        <strain evidence="2">B73</strain>
    </source>
</reference>
<dbReference type="AlphaFoldDB" id="C0P679"/>
<organism evidence="2">
    <name type="scientific">Zea mays</name>
    <name type="common">Maize</name>
    <dbReference type="NCBI Taxonomy" id="4577"/>
    <lineage>
        <taxon>Eukaryota</taxon>
        <taxon>Viridiplantae</taxon>
        <taxon>Streptophyta</taxon>
        <taxon>Embryophyta</taxon>
        <taxon>Tracheophyta</taxon>
        <taxon>Spermatophyta</taxon>
        <taxon>Magnoliopsida</taxon>
        <taxon>Liliopsida</taxon>
        <taxon>Poales</taxon>
        <taxon>Poaceae</taxon>
        <taxon>PACMAD clade</taxon>
        <taxon>Panicoideae</taxon>
        <taxon>Andropogonodae</taxon>
        <taxon>Andropogoneae</taxon>
        <taxon>Tripsacinae</taxon>
        <taxon>Zea</taxon>
    </lineage>
</organism>
<dbReference type="EnsemblPlants" id="Zm00001eb172510_T001">
    <property type="protein sequence ID" value="Zm00001eb172510_P001"/>
    <property type="gene ID" value="Zm00001eb172510"/>
</dbReference>
<feature type="region of interest" description="Disordered" evidence="1">
    <location>
        <begin position="83"/>
        <end position="111"/>
    </location>
</feature>